<feature type="transmembrane region" description="Helical" evidence="1">
    <location>
        <begin position="31"/>
        <end position="57"/>
    </location>
</feature>
<dbReference type="EMBL" id="VXAF01000779">
    <property type="protein sequence ID" value="NXJ55426.1"/>
    <property type="molecule type" value="Genomic_DNA"/>
</dbReference>
<evidence type="ECO:0000256" key="1">
    <source>
        <dbReference type="SAM" id="Phobius"/>
    </source>
</evidence>
<evidence type="ECO:0000313" key="3">
    <source>
        <dbReference type="Proteomes" id="UP000519115"/>
    </source>
</evidence>
<evidence type="ECO:0000313" key="2">
    <source>
        <dbReference type="EMBL" id="NXJ55426.1"/>
    </source>
</evidence>
<name>A0A7L0C8W5_9AVES</name>
<feature type="non-terminal residue" evidence="2">
    <location>
        <position position="106"/>
    </location>
</feature>
<comment type="caution">
    <text evidence="2">The sequence shown here is derived from an EMBL/GenBank/DDBJ whole genome shotgun (WGS) entry which is preliminary data.</text>
</comment>
<dbReference type="Pfam" id="PF00429">
    <property type="entry name" value="TLV_coat"/>
    <property type="match status" value="1"/>
</dbReference>
<organism evidence="2 3">
    <name type="scientific">Spizaetus tyrannus</name>
    <name type="common">black hawk-eagle</name>
    <dbReference type="NCBI Taxonomy" id="252798"/>
    <lineage>
        <taxon>Eukaryota</taxon>
        <taxon>Metazoa</taxon>
        <taxon>Chordata</taxon>
        <taxon>Craniata</taxon>
        <taxon>Vertebrata</taxon>
        <taxon>Euteleostomi</taxon>
        <taxon>Archelosauria</taxon>
        <taxon>Archosauria</taxon>
        <taxon>Dinosauria</taxon>
        <taxon>Saurischia</taxon>
        <taxon>Theropoda</taxon>
        <taxon>Coelurosauria</taxon>
        <taxon>Aves</taxon>
        <taxon>Neognathae</taxon>
        <taxon>Neoaves</taxon>
        <taxon>Telluraves</taxon>
        <taxon>Accipitrimorphae</taxon>
        <taxon>Accipitriformes</taxon>
        <taxon>Accipitridae</taxon>
        <taxon>Accipitrinae</taxon>
        <taxon>Spizaetus</taxon>
    </lineage>
</organism>
<accession>A0A7L0C8W5</accession>
<dbReference type="PANTHER" id="PTHR10424:SF82">
    <property type="entry name" value="ENVELOPE GLYCOPROTEIN-RELATED"/>
    <property type="match status" value="1"/>
</dbReference>
<keyword evidence="1" id="KW-0812">Transmembrane</keyword>
<dbReference type="InterPro" id="IPR018154">
    <property type="entry name" value="TLV/ENV_coat_polyprotein"/>
</dbReference>
<sequence>MTKLREGLEKRKREREAQQNWYESWFTQSPWLTTLLSTIAGPIVVLMLILTFGPCILNRIIELVKNLLETTHLMLLRRQYEAEIVERETPLLSLAQETVIRFDQQN</sequence>
<dbReference type="Proteomes" id="UP000519115">
    <property type="component" value="Unassembled WGS sequence"/>
</dbReference>
<reference evidence="2 3" key="1">
    <citation type="submission" date="2019-09" db="EMBL/GenBank/DDBJ databases">
        <title>Bird 10,000 Genomes (B10K) Project - Family phase.</title>
        <authorList>
            <person name="Zhang G."/>
        </authorList>
    </citation>
    <scope>NUCLEOTIDE SEQUENCE [LARGE SCALE GENOMIC DNA]</scope>
    <source>
        <strain evidence="2">B10K-DU-007-42</strain>
        <tissue evidence="2">Muscle</tissue>
    </source>
</reference>
<keyword evidence="3" id="KW-1185">Reference proteome</keyword>
<proteinExistence type="predicted"/>
<keyword evidence="1" id="KW-0472">Membrane</keyword>
<protein>
    <submittedName>
        <fullName evidence="2">ENV1 protein</fullName>
    </submittedName>
</protein>
<dbReference type="PANTHER" id="PTHR10424">
    <property type="entry name" value="VIRAL ENVELOPE PROTEIN"/>
    <property type="match status" value="1"/>
</dbReference>
<gene>
    <name evidence="2" type="primary">Env1_2</name>
    <name evidence="2" type="ORF">SPITYR_R15438</name>
</gene>
<keyword evidence="1" id="KW-1133">Transmembrane helix</keyword>
<feature type="non-terminal residue" evidence="2">
    <location>
        <position position="1"/>
    </location>
</feature>
<dbReference type="AlphaFoldDB" id="A0A7L0C8W5"/>